<dbReference type="OrthoDB" id="1721836at2"/>
<accession>A0A1H8UP49</accession>
<dbReference type="EMBL" id="CP076607">
    <property type="protein sequence ID" value="QWU13332.1"/>
    <property type="molecule type" value="Genomic_DNA"/>
</dbReference>
<feature type="transmembrane region" description="Helical" evidence="1">
    <location>
        <begin position="36"/>
        <end position="57"/>
    </location>
</feature>
<evidence type="ECO:0000256" key="1">
    <source>
        <dbReference type="SAM" id="Phobius"/>
    </source>
</evidence>
<evidence type="ECO:0000313" key="2">
    <source>
        <dbReference type="EMBL" id="QWU13332.1"/>
    </source>
</evidence>
<protein>
    <submittedName>
        <fullName evidence="2">DUF1624 domain-containing protein</fullName>
    </submittedName>
</protein>
<dbReference type="Proteomes" id="UP000683429">
    <property type="component" value="Chromosome"/>
</dbReference>
<keyword evidence="1" id="KW-1133">Transmembrane helix</keyword>
<feature type="transmembrane region" description="Helical" evidence="1">
    <location>
        <begin position="154"/>
        <end position="173"/>
    </location>
</feature>
<organism evidence="3 4">
    <name type="scientific">Paenibacillus sophorae</name>
    <dbReference type="NCBI Taxonomy" id="1333845"/>
    <lineage>
        <taxon>Bacteria</taxon>
        <taxon>Bacillati</taxon>
        <taxon>Bacillota</taxon>
        <taxon>Bacilli</taxon>
        <taxon>Bacillales</taxon>
        <taxon>Paenibacillaceae</taxon>
        <taxon>Paenibacillus</taxon>
    </lineage>
</organism>
<name>A0A1H8UP49_9BACL</name>
<feature type="transmembrane region" description="Helical" evidence="1">
    <location>
        <begin position="273"/>
        <end position="293"/>
    </location>
</feature>
<sequence>MEKKYDYSLDAIKGFSCLLMIMAHTGIDFSGSSRSLQIIGGLAPALFFTVSGVTSIFQSKKNFLPLLAFYFVFAIIGLSYNALWRPFIWSDTVSDVPQIVAMSVLGIIFLEKYLRPNRYVYLVLAILIFTLHFVFTVRIPSFPGKQFFIPEGDYTYFSFIPWFSIFLLGVFAYRSSQFINLIFGVFAGCLLAAAYFLTPRDTEFLVKYNMSLGYFFLSLLVLFMSFFLFRSIRHYSLKNPLIFFGKHSFLFLYVHVFIIFVITHLKLYSINIYIIWAAVLLTTFIGMTAVLWINKYVEKIFDYKLVWLALMILILLVPAIVHSIGFIVLAETVLGMAFACNYKKLSQVLTPIFTFTPKSTNFQPGMKTGDGVESTLIIEHKSNI</sequence>
<dbReference type="EMBL" id="FODH01000018">
    <property type="protein sequence ID" value="SEP04921.1"/>
    <property type="molecule type" value="Genomic_DNA"/>
</dbReference>
<keyword evidence="1" id="KW-0812">Transmembrane</keyword>
<dbReference type="Proteomes" id="UP000198809">
    <property type="component" value="Unassembled WGS sequence"/>
</dbReference>
<keyword evidence="1" id="KW-0472">Membrane</keyword>
<proteinExistence type="predicted"/>
<gene>
    <name evidence="2" type="ORF">KP014_15090</name>
    <name evidence="3" type="ORF">SAMN04487895_11879</name>
</gene>
<feature type="transmembrane region" description="Helical" evidence="1">
    <location>
        <begin position="250"/>
        <end position="267"/>
    </location>
</feature>
<evidence type="ECO:0000313" key="5">
    <source>
        <dbReference type="Proteomes" id="UP000683429"/>
    </source>
</evidence>
<reference evidence="3 4" key="1">
    <citation type="submission" date="2016-10" db="EMBL/GenBank/DDBJ databases">
        <authorList>
            <person name="de Groot N.N."/>
        </authorList>
    </citation>
    <scope>NUCLEOTIDE SEQUENCE [LARGE SCALE GENOMIC DNA]</scope>
    <source>
        <strain evidence="3 4">CGMCC 1.10238</strain>
    </source>
</reference>
<feature type="transmembrane region" description="Helical" evidence="1">
    <location>
        <begin position="305"/>
        <end position="329"/>
    </location>
</feature>
<keyword evidence="5" id="KW-1185">Reference proteome</keyword>
<feature type="transmembrane region" description="Helical" evidence="1">
    <location>
        <begin position="96"/>
        <end position="114"/>
    </location>
</feature>
<dbReference type="AlphaFoldDB" id="A0A1H8UP49"/>
<evidence type="ECO:0000313" key="4">
    <source>
        <dbReference type="Proteomes" id="UP000198809"/>
    </source>
</evidence>
<evidence type="ECO:0000313" key="3">
    <source>
        <dbReference type="EMBL" id="SEP04921.1"/>
    </source>
</evidence>
<feature type="transmembrane region" description="Helical" evidence="1">
    <location>
        <begin position="210"/>
        <end position="229"/>
    </location>
</feature>
<reference evidence="2 5" key="2">
    <citation type="submission" date="2021-06" db="EMBL/GenBank/DDBJ databases">
        <title>Whole genome sequence of Paenibacillus sophorae DSM23020 for comparative genomics.</title>
        <authorList>
            <person name="Kim M.-J."/>
            <person name="Lee G."/>
            <person name="Shin J.-H."/>
        </authorList>
    </citation>
    <scope>NUCLEOTIDE SEQUENCE [LARGE SCALE GENOMIC DNA]</scope>
    <source>
        <strain evidence="2 5">DSM 23020</strain>
    </source>
</reference>
<dbReference type="STRING" id="1333845.SAMN04487895_11879"/>
<feature type="transmembrane region" description="Helical" evidence="1">
    <location>
        <begin position="64"/>
        <end position="84"/>
    </location>
</feature>
<feature type="transmembrane region" description="Helical" evidence="1">
    <location>
        <begin position="121"/>
        <end position="142"/>
    </location>
</feature>
<dbReference type="RefSeq" id="WP_036589113.1">
    <property type="nucleotide sequence ID" value="NZ_CP076607.1"/>
</dbReference>
<feature type="transmembrane region" description="Helical" evidence="1">
    <location>
        <begin position="178"/>
        <end position="198"/>
    </location>
</feature>